<evidence type="ECO:0000313" key="2">
    <source>
        <dbReference type="EMBL" id="KAJ7734241.1"/>
    </source>
</evidence>
<name>A0AAD7I3N2_9AGAR</name>
<dbReference type="EMBL" id="JARKIB010000133">
    <property type="protein sequence ID" value="KAJ7734241.1"/>
    <property type="molecule type" value="Genomic_DNA"/>
</dbReference>
<evidence type="ECO:0000256" key="1">
    <source>
        <dbReference type="SAM" id="MobiDB-lite"/>
    </source>
</evidence>
<gene>
    <name evidence="2" type="ORF">B0H16DRAFT_1467634</name>
</gene>
<accession>A0AAD7I3N2</accession>
<reference evidence="2" key="1">
    <citation type="submission" date="2023-03" db="EMBL/GenBank/DDBJ databases">
        <title>Massive genome expansion in bonnet fungi (Mycena s.s.) driven by repeated elements and novel gene families across ecological guilds.</title>
        <authorList>
            <consortium name="Lawrence Berkeley National Laboratory"/>
            <person name="Harder C.B."/>
            <person name="Miyauchi S."/>
            <person name="Viragh M."/>
            <person name="Kuo A."/>
            <person name="Thoen E."/>
            <person name="Andreopoulos B."/>
            <person name="Lu D."/>
            <person name="Skrede I."/>
            <person name="Drula E."/>
            <person name="Henrissat B."/>
            <person name="Morin E."/>
            <person name="Kohler A."/>
            <person name="Barry K."/>
            <person name="LaButti K."/>
            <person name="Morin E."/>
            <person name="Salamov A."/>
            <person name="Lipzen A."/>
            <person name="Mereny Z."/>
            <person name="Hegedus B."/>
            <person name="Baldrian P."/>
            <person name="Stursova M."/>
            <person name="Weitz H."/>
            <person name="Taylor A."/>
            <person name="Grigoriev I.V."/>
            <person name="Nagy L.G."/>
            <person name="Martin F."/>
            <person name="Kauserud H."/>
        </authorList>
    </citation>
    <scope>NUCLEOTIDE SEQUENCE</scope>
    <source>
        <strain evidence="2">CBHHK182m</strain>
    </source>
</reference>
<organism evidence="2 3">
    <name type="scientific">Mycena metata</name>
    <dbReference type="NCBI Taxonomy" id="1033252"/>
    <lineage>
        <taxon>Eukaryota</taxon>
        <taxon>Fungi</taxon>
        <taxon>Dikarya</taxon>
        <taxon>Basidiomycota</taxon>
        <taxon>Agaricomycotina</taxon>
        <taxon>Agaricomycetes</taxon>
        <taxon>Agaricomycetidae</taxon>
        <taxon>Agaricales</taxon>
        <taxon>Marasmiineae</taxon>
        <taxon>Mycenaceae</taxon>
        <taxon>Mycena</taxon>
    </lineage>
</organism>
<dbReference type="Proteomes" id="UP001215598">
    <property type="component" value="Unassembled WGS sequence"/>
</dbReference>
<comment type="caution">
    <text evidence="2">The sequence shown here is derived from an EMBL/GenBank/DDBJ whole genome shotgun (WGS) entry which is preliminary data.</text>
</comment>
<evidence type="ECO:0000313" key="3">
    <source>
        <dbReference type="Proteomes" id="UP001215598"/>
    </source>
</evidence>
<dbReference type="AlphaFoldDB" id="A0AAD7I3N2"/>
<keyword evidence="3" id="KW-1185">Reference proteome</keyword>
<proteinExistence type="predicted"/>
<feature type="region of interest" description="Disordered" evidence="1">
    <location>
        <begin position="207"/>
        <end position="233"/>
    </location>
</feature>
<sequence length="233" mass="25749">MTARFWFRFGAIAIPENGVSPANCWVFRTCKETCGREFGFDHGRNYYGAPGVQRRIKFEVAVGNQVRRNELRDSVPVSSPVEGMRVWRMVVVFRRGGDVASAAHDDRCGRPPEEPTVGAVKMPLSSRYANDGRSCTCPDLAHAYIGPNIALEWLIINVSVFLEGTKLPGPVSWLNLGNNVLSHTLRLMTPGTFRGNTGQKCARKLQNSRAITERRPAGELDAEAEVGGSEEKE</sequence>
<protein>
    <submittedName>
        <fullName evidence="2">Uncharacterized protein</fullName>
    </submittedName>
</protein>